<reference evidence="7 8" key="1">
    <citation type="journal article" date="2014" name="Nat. Genet.">
        <title>Genome sequence of the hot pepper provides insights into the evolution of pungency in Capsicum species.</title>
        <authorList>
            <person name="Kim S."/>
            <person name="Park M."/>
            <person name="Yeom S.I."/>
            <person name="Kim Y.M."/>
            <person name="Lee J.M."/>
            <person name="Lee H.A."/>
            <person name="Seo E."/>
            <person name="Choi J."/>
            <person name="Cheong K."/>
            <person name="Kim K.T."/>
            <person name="Jung K."/>
            <person name="Lee G.W."/>
            <person name="Oh S.K."/>
            <person name="Bae C."/>
            <person name="Kim S.B."/>
            <person name="Lee H.Y."/>
            <person name="Kim S.Y."/>
            <person name="Kim M.S."/>
            <person name="Kang B.C."/>
            <person name="Jo Y.D."/>
            <person name="Yang H.B."/>
            <person name="Jeong H.J."/>
            <person name="Kang W.H."/>
            <person name="Kwon J.K."/>
            <person name="Shin C."/>
            <person name="Lim J.Y."/>
            <person name="Park J.H."/>
            <person name="Huh J.H."/>
            <person name="Kim J.S."/>
            <person name="Kim B.D."/>
            <person name="Cohen O."/>
            <person name="Paran I."/>
            <person name="Suh M.C."/>
            <person name="Lee S.B."/>
            <person name="Kim Y.K."/>
            <person name="Shin Y."/>
            <person name="Noh S.J."/>
            <person name="Park J."/>
            <person name="Seo Y.S."/>
            <person name="Kwon S.Y."/>
            <person name="Kim H.A."/>
            <person name="Park J.M."/>
            <person name="Kim H.J."/>
            <person name="Choi S.B."/>
            <person name="Bosland P.W."/>
            <person name="Reeves G."/>
            <person name="Jo S.H."/>
            <person name="Lee B.W."/>
            <person name="Cho H.T."/>
            <person name="Choi H.S."/>
            <person name="Lee M.S."/>
            <person name="Yu Y."/>
            <person name="Do Choi Y."/>
            <person name="Park B.S."/>
            <person name="van Deynze A."/>
            <person name="Ashrafi H."/>
            <person name="Hill T."/>
            <person name="Kim W.T."/>
            <person name="Pai H.S."/>
            <person name="Ahn H.K."/>
            <person name="Yeam I."/>
            <person name="Giovannoni J.J."/>
            <person name="Rose J.K."/>
            <person name="Sorensen I."/>
            <person name="Lee S.J."/>
            <person name="Kim R.W."/>
            <person name="Choi I.Y."/>
            <person name="Choi B.S."/>
            <person name="Lim J.S."/>
            <person name="Lee Y.H."/>
            <person name="Choi D."/>
        </authorList>
    </citation>
    <scope>NUCLEOTIDE SEQUENCE [LARGE SCALE GENOMIC DNA]</scope>
    <source>
        <strain evidence="8">cv. CM334</strain>
    </source>
</reference>
<comment type="similarity">
    <text evidence="2 6">Belongs to the plant self-incompatibility (S1) protein family.</text>
</comment>
<evidence type="ECO:0000313" key="8">
    <source>
        <dbReference type="Proteomes" id="UP000222542"/>
    </source>
</evidence>
<evidence type="ECO:0000313" key="7">
    <source>
        <dbReference type="EMBL" id="PHT95976.1"/>
    </source>
</evidence>
<accession>A0A2G3AP19</accession>
<evidence type="ECO:0000256" key="1">
    <source>
        <dbReference type="ARBA" id="ARBA00004613"/>
    </source>
</evidence>
<reference evidence="7 8" key="2">
    <citation type="journal article" date="2017" name="Genome Biol.">
        <title>New reference genome sequences of hot pepper reveal the massive evolution of plant disease-resistance genes by retroduplication.</title>
        <authorList>
            <person name="Kim S."/>
            <person name="Park J."/>
            <person name="Yeom S.I."/>
            <person name="Kim Y.M."/>
            <person name="Seo E."/>
            <person name="Kim K.T."/>
            <person name="Kim M.S."/>
            <person name="Lee J.M."/>
            <person name="Cheong K."/>
            <person name="Shin H.S."/>
            <person name="Kim S.B."/>
            <person name="Han K."/>
            <person name="Lee J."/>
            <person name="Park M."/>
            <person name="Lee H.A."/>
            <person name="Lee H.Y."/>
            <person name="Lee Y."/>
            <person name="Oh S."/>
            <person name="Lee J.H."/>
            <person name="Choi E."/>
            <person name="Choi E."/>
            <person name="Lee S.E."/>
            <person name="Jeon J."/>
            <person name="Kim H."/>
            <person name="Choi G."/>
            <person name="Song H."/>
            <person name="Lee J."/>
            <person name="Lee S.C."/>
            <person name="Kwon J.K."/>
            <person name="Lee H.Y."/>
            <person name="Koo N."/>
            <person name="Hong Y."/>
            <person name="Kim R.W."/>
            <person name="Kang W.H."/>
            <person name="Huh J.H."/>
            <person name="Kang B.C."/>
            <person name="Yang T.J."/>
            <person name="Lee Y.H."/>
            <person name="Bennetzen J.L."/>
            <person name="Choi D."/>
        </authorList>
    </citation>
    <scope>NUCLEOTIDE SEQUENCE [LARGE SCALE GENOMIC DNA]</scope>
    <source>
        <strain evidence="8">cv. CM334</strain>
    </source>
</reference>
<gene>
    <name evidence="7" type="ORF">T459_03858</name>
</gene>
<dbReference type="PANTHER" id="PTHR31232">
    <property type="match status" value="1"/>
</dbReference>
<keyword evidence="3 6" id="KW-0713">Self-incompatibility</keyword>
<keyword evidence="5" id="KW-0732">Signal</keyword>
<dbReference type="OMA" id="FDISIIC"/>
<dbReference type="SMR" id="A0A2G3AP19"/>
<comment type="caution">
    <text evidence="7">The sequence shown here is derived from an EMBL/GenBank/DDBJ whole genome shotgun (WGS) entry which is preliminary data.</text>
</comment>
<dbReference type="Gramene" id="PHT95976">
    <property type="protein sequence ID" value="PHT95976"/>
    <property type="gene ID" value="T459_03858"/>
</dbReference>
<evidence type="ECO:0000256" key="2">
    <source>
        <dbReference type="ARBA" id="ARBA00005581"/>
    </source>
</evidence>
<dbReference type="AlphaFoldDB" id="A0A2G3AP19"/>
<proteinExistence type="inferred from homology"/>
<dbReference type="PANTHER" id="PTHR31232:SF94">
    <property type="entry name" value="S-PROTEIN HOMOLOG"/>
    <property type="match status" value="1"/>
</dbReference>
<dbReference type="GO" id="GO:0005576">
    <property type="term" value="C:extracellular region"/>
    <property type="evidence" value="ECO:0007669"/>
    <property type="project" value="UniProtKB-SubCell"/>
</dbReference>
<protein>
    <recommendedName>
        <fullName evidence="6">S-protein homolog</fullName>
    </recommendedName>
</protein>
<keyword evidence="4 6" id="KW-0964">Secreted</keyword>
<comment type="subcellular location">
    <subcellularLocation>
        <location evidence="1 6">Secreted</location>
    </subcellularLocation>
</comment>
<name>A0A2G3AP19_CAPAN</name>
<evidence type="ECO:0000256" key="3">
    <source>
        <dbReference type="ARBA" id="ARBA00022471"/>
    </source>
</evidence>
<dbReference type="GO" id="GO:0060320">
    <property type="term" value="P:rejection of self pollen"/>
    <property type="evidence" value="ECO:0007669"/>
    <property type="project" value="UniProtKB-KW"/>
</dbReference>
<evidence type="ECO:0000256" key="5">
    <source>
        <dbReference type="ARBA" id="ARBA00022729"/>
    </source>
</evidence>
<dbReference type="Pfam" id="PF05938">
    <property type="entry name" value="Self-incomp_S1"/>
    <property type="match status" value="1"/>
</dbReference>
<evidence type="ECO:0000256" key="4">
    <source>
        <dbReference type="ARBA" id="ARBA00022525"/>
    </source>
</evidence>
<dbReference type="Proteomes" id="UP000222542">
    <property type="component" value="Unassembled WGS sequence"/>
</dbReference>
<keyword evidence="8" id="KW-1185">Reference proteome</keyword>
<dbReference type="EMBL" id="AYRZ02000001">
    <property type="protein sequence ID" value="PHT95976.1"/>
    <property type="molecule type" value="Genomic_DNA"/>
</dbReference>
<sequence length="157" mass="18196">MSLKMAYYPYKQVLLSLIILSLINNFMRITNARYINLDINPKITLRFISGLPENSSVAKVRCQSKDDDLGDRTLNPGDQFDFSFRMNFFATTLYFCSFTWGTKHNSFDVFKGGKSYCPNRPFKRVYCTWLLKDSGIYLALGSNPPPESFKFIHPWLS</sequence>
<organism evidence="7 8">
    <name type="scientific">Capsicum annuum</name>
    <name type="common">Capsicum pepper</name>
    <dbReference type="NCBI Taxonomy" id="4072"/>
    <lineage>
        <taxon>Eukaryota</taxon>
        <taxon>Viridiplantae</taxon>
        <taxon>Streptophyta</taxon>
        <taxon>Embryophyta</taxon>
        <taxon>Tracheophyta</taxon>
        <taxon>Spermatophyta</taxon>
        <taxon>Magnoliopsida</taxon>
        <taxon>eudicotyledons</taxon>
        <taxon>Gunneridae</taxon>
        <taxon>Pentapetalae</taxon>
        <taxon>asterids</taxon>
        <taxon>lamiids</taxon>
        <taxon>Solanales</taxon>
        <taxon>Solanaceae</taxon>
        <taxon>Solanoideae</taxon>
        <taxon>Capsiceae</taxon>
        <taxon>Capsicum</taxon>
    </lineage>
</organism>
<evidence type="ECO:0000256" key="6">
    <source>
        <dbReference type="RuleBase" id="RU367044"/>
    </source>
</evidence>
<dbReference type="InterPro" id="IPR010264">
    <property type="entry name" value="Self-incomp_S1"/>
</dbReference>